<gene>
    <name evidence="2" type="ORF">RND71_035248</name>
</gene>
<protein>
    <submittedName>
        <fullName evidence="2">Uncharacterized protein</fullName>
    </submittedName>
</protein>
<accession>A0AAE1R6S3</accession>
<proteinExistence type="predicted"/>
<dbReference type="AlphaFoldDB" id="A0AAE1R6S3"/>
<organism evidence="2 3">
    <name type="scientific">Anisodus tanguticus</name>
    <dbReference type="NCBI Taxonomy" id="243964"/>
    <lineage>
        <taxon>Eukaryota</taxon>
        <taxon>Viridiplantae</taxon>
        <taxon>Streptophyta</taxon>
        <taxon>Embryophyta</taxon>
        <taxon>Tracheophyta</taxon>
        <taxon>Spermatophyta</taxon>
        <taxon>Magnoliopsida</taxon>
        <taxon>eudicotyledons</taxon>
        <taxon>Gunneridae</taxon>
        <taxon>Pentapetalae</taxon>
        <taxon>asterids</taxon>
        <taxon>lamiids</taxon>
        <taxon>Solanales</taxon>
        <taxon>Solanaceae</taxon>
        <taxon>Solanoideae</taxon>
        <taxon>Hyoscyameae</taxon>
        <taxon>Anisodus</taxon>
    </lineage>
</organism>
<dbReference type="Proteomes" id="UP001291623">
    <property type="component" value="Unassembled WGS sequence"/>
</dbReference>
<dbReference type="EMBL" id="JAVYJV010000019">
    <property type="protein sequence ID" value="KAK4345072.1"/>
    <property type="molecule type" value="Genomic_DNA"/>
</dbReference>
<comment type="caution">
    <text evidence="2">The sequence shown here is derived from an EMBL/GenBank/DDBJ whole genome shotgun (WGS) entry which is preliminary data.</text>
</comment>
<feature type="region of interest" description="Disordered" evidence="1">
    <location>
        <begin position="145"/>
        <end position="197"/>
    </location>
</feature>
<keyword evidence="3" id="KW-1185">Reference proteome</keyword>
<name>A0AAE1R6S3_9SOLA</name>
<reference evidence="2" key="1">
    <citation type="submission" date="2023-12" db="EMBL/GenBank/DDBJ databases">
        <title>Genome assembly of Anisodus tanguticus.</title>
        <authorList>
            <person name="Wang Y.-J."/>
        </authorList>
    </citation>
    <scope>NUCLEOTIDE SEQUENCE</scope>
    <source>
        <strain evidence="2">KB-2021</strain>
        <tissue evidence="2">Leaf</tissue>
    </source>
</reference>
<evidence type="ECO:0000256" key="1">
    <source>
        <dbReference type="SAM" id="MobiDB-lite"/>
    </source>
</evidence>
<sequence>MAKRAWGSSGDATFMWDRTDSCIREVAREVLGASRGNRGGHRGDWWWNGKVQEKVEEKKSSYVKLVESNDVMEKWINRELYKMARKEAKLAVTAAKTVAFECLYVELEEKGREKKLYKLAKARERRARDLDHMRCIKEEDGKFDVPSQKVYQIHPSRPPQPPPKEKPAKPAVKRTLESNQTIECHLGHPRSSNGSNS</sequence>
<evidence type="ECO:0000313" key="3">
    <source>
        <dbReference type="Proteomes" id="UP001291623"/>
    </source>
</evidence>
<evidence type="ECO:0000313" key="2">
    <source>
        <dbReference type="EMBL" id="KAK4345072.1"/>
    </source>
</evidence>